<reference evidence="1" key="1">
    <citation type="submission" date="2016-10" db="EMBL/GenBank/DDBJ databases">
        <title>Sequence of Gallionella enrichment culture.</title>
        <authorList>
            <person name="Poehlein A."/>
            <person name="Muehling M."/>
            <person name="Daniel R."/>
        </authorList>
    </citation>
    <scope>NUCLEOTIDE SEQUENCE</scope>
</reference>
<organism evidence="1">
    <name type="scientific">mine drainage metagenome</name>
    <dbReference type="NCBI Taxonomy" id="410659"/>
    <lineage>
        <taxon>unclassified sequences</taxon>
        <taxon>metagenomes</taxon>
        <taxon>ecological metagenomes</taxon>
    </lineage>
</organism>
<name>A0A1J5PHD6_9ZZZZ</name>
<sequence length="136" mass="13831">MIVHPAVIVHGPSDARAALAPGLPVTLLSAPGAAAFAGCLWWRQVVTAAQKANPAAEATGILDCADASGMALTALRSGVCRLVLWPQAPGWDAVAAIANRQGGFVLTGAPPALDLGEPNAIRRLHRWLAGFVIAGA</sequence>
<protein>
    <submittedName>
        <fullName evidence="1">Uncharacterized protein</fullName>
    </submittedName>
</protein>
<comment type="caution">
    <text evidence="1">The sequence shown here is derived from an EMBL/GenBank/DDBJ whole genome shotgun (WGS) entry which is preliminary data.</text>
</comment>
<dbReference type="EMBL" id="MLJW01006253">
    <property type="protein sequence ID" value="OIQ66940.1"/>
    <property type="molecule type" value="Genomic_DNA"/>
</dbReference>
<accession>A0A1J5PHD6</accession>
<dbReference type="AlphaFoldDB" id="A0A1J5PHD6"/>
<gene>
    <name evidence="1" type="ORF">GALL_514850</name>
</gene>
<proteinExistence type="predicted"/>
<evidence type="ECO:0000313" key="1">
    <source>
        <dbReference type="EMBL" id="OIQ66940.1"/>
    </source>
</evidence>